<feature type="domain" description="DNL-type" evidence="6">
    <location>
        <begin position="86"/>
        <end position="181"/>
    </location>
</feature>
<feature type="compositionally biased region" description="Polar residues" evidence="5">
    <location>
        <begin position="219"/>
        <end position="235"/>
    </location>
</feature>
<evidence type="ECO:0000256" key="1">
    <source>
        <dbReference type="ARBA" id="ARBA00022723"/>
    </source>
</evidence>
<sequence length="245" mass="26314">MASIRSGPLLSQLLSGIPRLVASTQRQQLASSGASLCRRQHLSTTPRRLAHTIPRPRPRPAAPADANGKTRGTSNNKNAAATAAARSNPCYELTFTCIPCGHRSGHSVSKQGYHHGTVLITCPSCRNRHLISDHLGIFGDRRVTVEDILRERGRLVKRGTLGEDGDLEFWEDGTVTQREMRSEPGSPSAVGEEAEAARLREMLNRPPGSSFKTPPGDMQSDQPGSRESTTPSSNRSGGGSTDQSG</sequence>
<feature type="region of interest" description="Disordered" evidence="5">
    <location>
        <begin position="32"/>
        <end position="80"/>
    </location>
</feature>
<name>A0ABR3X9J5_9PEZI</name>
<comment type="caution">
    <text evidence="7">The sequence shown here is derived from an EMBL/GenBank/DDBJ whole genome shotgun (WGS) entry which is preliminary data.</text>
</comment>
<dbReference type="PROSITE" id="PS51501">
    <property type="entry name" value="ZF_DNL"/>
    <property type="match status" value="1"/>
</dbReference>
<evidence type="ECO:0000259" key="6">
    <source>
        <dbReference type="PROSITE" id="PS51501"/>
    </source>
</evidence>
<dbReference type="PANTHER" id="PTHR20922:SF13">
    <property type="entry name" value="DNL-TYPE ZINC FINGER PROTEIN"/>
    <property type="match status" value="1"/>
</dbReference>
<evidence type="ECO:0000313" key="7">
    <source>
        <dbReference type="EMBL" id="KAL1872293.1"/>
    </source>
</evidence>
<evidence type="ECO:0000256" key="4">
    <source>
        <dbReference type="PROSITE-ProRule" id="PRU00834"/>
    </source>
</evidence>
<reference evidence="7 8" key="1">
    <citation type="journal article" date="2024" name="Commun. Biol.">
        <title>Comparative genomic analysis of thermophilic fungi reveals convergent evolutionary adaptations and gene losses.</title>
        <authorList>
            <person name="Steindorff A.S."/>
            <person name="Aguilar-Pontes M.V."/>
            <person name="Robinson A.J."/>
            <person name="Andreopoulos B."/>
            <person name="LaButti K."/>
            <person name="Kuo A."/>
            <person name="Mondo S."/>
            <person name="Riley R."/>
            <person name="Otillar R."/>
            <person name="Haridas S."/>
            <person name="Lipzen A."/>
            <person name="Grimwood J."/>
            <person name="Schmutz J."/>
            <person name="Clum A."/>
            <person name="Reid I.D."/>
            <person name="Moisan M.C."/>
            <person name="Butler G."/>
            <person name="Nguyen T.T.M."/>
            <person name="Dewar K."/>
            <person name="Conant G."/>
            <person name="Drula E."/>
            <person name="Henrissat B."/>
            <person name="Hansel C."/>
            <person name="Singer S."/>
            <person name="Hutchinson M.I."/>
            <person name="de Vries R.P."/>
            <person name="Natvig D.O."/>
            <person name="Powell A.J."/>
            <person name="Tsang A."/>
            <person name="Grigoriev I.V."/>
        </authorList>
    </citation>
    <scope>NUCLEOTIDE SEQUENCE [LARGE SCALE GENOMIC DNA]</scope>
    <source>
        <strain evidence="7 8">ATCC 24622</strain>
    </source>
</reference>
<dbReference type="EMBL" id="JAZHXJ010000141">
    <property type="protein sequence ID" value="KAL1872293.1"/>
    <property type="molecule type" value="Genomic_DNA"/>
</dbReference>
<accession>A0ABR3X9J5</accession>
<feature type="compositionally biased region" description="Gly residues" evidence="5">
    <location>
        <begin position="236"/>
        <end position="245"/>
    </location>
</feature>
<evidence type="ECO:0000313" key="8">
    <source>
        <dbReference type="Proteomes" id="UP001586593"/>
    </source>
</evidence>
<protein>
    <recommendedName>
        <fullName evidence="6">DNL-type domain-containing protein</fullName>
    </recommendedName>
</protein>
<proteinExistence type="predicted"/>
<dbReference type="InterPro" id="IPR007853">
    <property type="entry name" value="Znf_DNL-typ"/>
</dbReference>
<evidence type="ECO:0000256" key="5">
    <source>
        <dbReference type="SAM" id="MobiDB-lite"/>
    </source>
</evidence>
<dbReference type="InterPro" id="IPR024158">
    <property type="entry name" value="Mt_import_TIM15"/>
</dbReference>
<evidence type="ECO:0000256" key="2">
    <source>
        <dbReference type="ARBA" id="ARBA00022771"/>
    </source>
</evidence>
<feature type="compositionally biased region" description="Basic residues" evidence="5">
    <location>
        <begin position="48"/>
        <end position="58"/>
    </location>
</feature>
<evidence type="ECO:0000256" key="3">
    <source>
        <dbReference type="ARBA" id="ARBA00022833"/>
    </source>
</evidence>
<feature type="region of interest" description="Disordered" evidence="5">
    <location>
        <begin position="178"/>
        <end position="245"/>
    </location>
</feature>
<keyword evidence="8" id="KW-1185">Reference proteome</keyword>
<keyword evidence="2 4" id="KW-0863">Zinc-finger</keyword>
<keyword evidence="3" id="KW-0862">Zinc</keyword>
<organism evidence="7 8">
    <name type="scientific">Phialemonium thermophilum</name>
    <dbReference type="NCBI Taxonomy" id="223376"/>
    <lineage>
        <taxon>Eukaryota</taxon>
        <taxon>Fungi</taxon>
        <taxon>Dikarya</taxon>
        <taxon>Ascomycota</taxon>
        <taxon>Pezizomycotina</taxon>
        <taxon>Sordariomycetes</taxon>
        <taxon>Sordariomycetidae</taxon>
        <taxon>Cephalothecales</taxon>
        <taxon>Cephalothecaceae</taxon>
        <taxon>Phialemonium</taxon>
    </lineage>
</organism>
<gene>
    <name evidence="7" type="ORF">VTK73DRAFT_1642</name>
</gene>
<dbReference type="Pfam" id="PF05180">
    <property type="entry name" value="zf-DNL"/>
    <property type="match status" value="1"/>
</dbReference>
<dbReference type="Proteomes" id="UP001586593">
    <property type="component" value="Unassembled WGS sequence"/>
</dbReference>
<keyword evidence="1" id="KW-0479">Metal-binding</keyword>
<dbReference type="PANTHER" id="PTHR20922">
    <property type="entry name" value="DNL-TYPE ZINC FINGER PROTEIN"/>
    <property type="match status" value="1"/>
</dbReference>